<evidence type="ECO:0000313" key="1">
    <source>
        <dbReference type="EMBL" id="KAH7909230.1"/>
    </source>
</evidence>
<name>A0ACB8A7K0_9AGAM</name>
<evidence type="ECO:0000313" key="2">
    <source>
        <dbReference type="Proteomes" id="UP000790377"/>
    </source>
</evidence>
<protein>
    <submittedName>
        <fullName evidence="1">Uncharacterized protein</fullName>
    </submittedName>
</protein>
<organism evidence="1 2">
    <name type="scientific">Hygrophoropsis aurantiaca</name>
    <dbReference type="NCBI Taxonomy" id="72124"/>
    <lineage>
        <taxon>Eukaryota</taxon>
        <taxon>Fungi</taxon>
        <taxon>Dikarya</taxon>
        <taxon>Basidiomycota</taxon>
        <taxon>Agaricomycotina</taxon>
        <taxon>Agaricomycetes</taxon>
        <taxon>Agaricomycetidae</taxon>
        <taxon>Boletales</taxon>
        <taxon>Coniophorineae</taxon>
        <taxon>Hygrophoropsidaceae</taxon>
        <taxon>Hygrophoropsis</taxon>
    </lineage>
</organism>
<comment type="caution">
    <text evidence="1">The sequence shown here is derived from an EMBL/GenBank/DDBJ whole genome shotgun (WGS) entry which is preliminary data.</text>
</comment>
<sequence length="884" mass="99320">MSSLSNDSSQSKSSESSAAPKPSAPELVHTESNSSLLIPDSSSRDGFYGYTDEKSLQHMEEKYWAHRRASDVSNAHSDTAASAGASSAPMSSLAPNLSYVSPAATFVSPATTTLPAIHEPDNGNSPFIESDDEGEDGDASKGRKVQVQVQAPAQPQSAIPLPLPPNFTSAPTIADPLPQPELAPLFQSLDRCLALRDKYMARSLQRLGDNPRDHDGVFPPRSGIPRSVSGADEGEADEKSDPPPHHQPWKIYPPPPPPHWHVTDKPQPASHAAGESKAGEGNGFEFGQCEIPGRHPWVFEMDEQGVYQVYAGESDDTGALANGNAFGEGQGGGGSNELDKVNAKGKIKSIEVAKISGTEASRPLTTTRKPLFPPPTIREYFRDLDALLTFIADGPAKSFAYRRLRYLAGKFEMYYLVNEGRELVCMKSVPHRDFYNLRKVDTHVHLASCMNQKHLLRFIKSKMKRSPDDTVIFRDSATLTLSQVFESLKLSAYDLSIDTLDMHAHQDSFHRFDKFNLKYNPIGESRLREIFLKVDNFIDGRYLAELTKEVMADLEQSKYQNCEWRISVYGRSLSDWDNVAKWVINNKLFSHNVRWLVQIPRLYHIYKENGSVQTFEDVVRNVFQPLFEVTQDPSTHPELHVFLQRVIGLDSVDDESKAERRVHRKFPFPRLWDAAQNPPFSYWIYYMYANMASLNHWRRARGFNTLVLRPHAGEAGDPDHLTAAFLTSHSISHGILLRKVPALQYLFYLSQIGIAMSPLSNNALFLTYERNPLPDFFRTGLNVSLSTDDPLQFHFTKEPLLEEYSVAAHIYKLPQSSLAELARNSVIQSGFEMEVKRHWLGQEWYLPGAAGNDIHKTNVPDIRLEYRHNTLMEELAMIRAGAKQ</sequence>
<keyword evidence="2" id="KW-1185">Reference proteome</keyword>
<accession>A0ACB8A7K0</accession>
<gene>
    <name evidence="1" type="ORF">BJ138DRAFT_1067386</name>
</gene>
<proteinExistence type="predicted"/>
<reference evidence="1" key="1">
    <citation type="journal article" date="2021" name="New Phytol.">
        <title>Evolutionary innovations through gain and loss of genes in the ectomycorrhizal Boletales.</title>
        <authorList>
            <person name="Wu G."/>
            <person name="Miyauchi S."/>
            <person name="Morin E."/>
            <person name="Kuo A."/>
            <person name="Drula E."/>
            <person name="Varga T."/>
            <person name="Kohler A."/>
            <person name="Feng B."/>
            <person name="Cao Y."/>
            <person name="Lipzen A."/>
            <person name="Daum C."/>
            <person name="Hundley H."/>
            <person name="Pangilinan J."/>
            <person name="Johnson J."/>
            <person name="Barry K."/>
            <person name="LaButti K."/>
            <person name="Ng V."/>
            <person name="Ahrendt S."/>
            <person name="Min B."/>
            <person name="Choi I.G."/>
            <person name="Park H."/>
            <person name="Plett J.M."/>
            <person name="Magnuson J."/>
            <person name="Spatafora J.W."/>
            <person name="Nagy L.G."/>
            <person name="Henrissat B."/>
            <person name="Grigoriev I.V."/>
            <person name="Yang Z.L."/>
            <person name="Xu J."/>
            <person name="Martin F.M."/>
        </authorList>
    </citation>
    <scope>NUCLEOTIDE SEQUENCE</scope>
    <source>
        <strain evidence="1">ATCC 28755</strain>
    </source>
</reference>
<dbReference type="Proteomes" id="UP000790377">
    <property type="component" value="Unassembled WGS sequence"/>
</dbReference>
<dbReference type="EMBL" id="MU267771">
    <property type="protein sequence ID" value="KAH7909230.1"/>
    <property type="molecule type" value="Genomic_DNA"/>
</dbReference>